<gene>
    <name evidence="2" type="ORF">D3105_34130</name>
</gene>
<accession>A0A423UPH1</accession>
<evidence type="ECO:0000313" key="2">
    <source>
        <dbReference type="EMBL" id="ROV64234.1"/>
    </source>
</evidence>
<comment type="similarity">
    <text evidence="1">Belongs to the UPF0236 family.</text>
</comment>
<dbReference type="EMBL" id="QWFA01000425">
    <property type="protein sequence ID" value="ROV64234.1"/>
    <property type="molecule type" value="Genomic_DNA"/>
</dbReference>
<sequence length="193" mass="22754">IREKLMERAEQPMSEVKRRPARVLFVEVDGLYTKLQRSKKRGMENAIAVVHEGWEKNGKRVELKNKQHYLHTSGGDFWEGFGDFLVERYEIDENTWLVVNGDGAAWIGECTSYFHQCLYMLDRFHVARDLKRFVGHLPKVWETVRRSLAKQDAAALMAALEGVSEQEIAEEKRKDWKPYKSFLKRHEKHLDDY</sequence>
<feature type="non-terminal residue" evidence="2">
    <location>
        <position position="193"/>
    </location>
</feature>
<dbReference type="AlphaFoldDB" id="A0A423UPH1"/>
<evidence type="ECO:0000313" key="3">
    <source>
        <dbReference type="Proteomes" id="UP000285596"/>
    </source>
</evidence>
<dbReference type="Proteomes" id="UP000285596">
    <property type="component" value="Unassembled WGS sequence"/>
</dbReference>
<dbReference type="InterPro" id="IPR009620">
    <property type="entry name" value="UPF0236"/>
</dbReference>
<evidence type="ECO:0000256" key="1">
    <source>
        <dbReference type="ARBA" id="ARBA00006539"/>
    </source>
</evidence>
<comment type="caution">
    <text evidence="2">The sequence shown here is derived from an EMBL/GenBank/DDBJ whole genome shotgun (WGS) entry which is preliminary data.</text>
</comment>
<dbReference type="Pfam" id="PF06782">
    <property type="entry name" value="UPF0236"/>
    <property type="match status" value="1"/>
</dbReference>
<name>A0A423UPH1_STRGL</name>
<organism evidence="2 3">
    <name type="scientific">Streptomyces globisporus</name>
    <dbReference type="NCBI Taxonomy" id="1908"/>
    <lineage>
        <taxon>Bacteria</taxon>
        <taxon>Bacillati</taxon>
        <taxon>Actinomycetota</taxon>
        <taxon>Actinomycetes</taxon>
        <taxon>Kitasatosporales</taxon>
        <taxon>Streptomycetaceae</taxon>
        <taxon>Streptomyces</taxon>
    </lineage>
</organism>
<dbReference type="NCBIfam" id="NF033529">
    <property type="entry name" value="transpos_ISLre2"/>
    <property type="match status" value="1"/>
</dbReference>
<protein>
    <submittedName>
        <fullName evidence="2">ISLre2 family transposase</fullName>
    </submittedName>
</protein>
<reference evidence="2 3" key="1">
    <citation type="submission" date="2018-08" db="EMBL/GenBank/DDBJ databases">
        <title>Streptomyces globisporus 1912-4Crt, whole genome shotgun sequence.</title>
        <authorList>
            <person name="Matselyukh B."/>
        </authorList>
    </citation>
    <scope>NUCLEOTIDE SEQUENCE [LARGE SCALE GENOMIC DNA]</scope>
    <source>
        <strain evidence="2 3">1912-4Crt</strain>
    </source>
</reference>
<proteinExistence type="inferred from homology"/>
<feature type="non-terminal residue" evidence="2">
    <location>
        <position position="1"/>
    </location>
</feature>